<evidence type="ECO:0000256" key="1">
    <source>
        <dbReference type="SAM" id="MobiDB-lite"/>
    </source>
</evidence>
<dbReference type="Proteomes" id="UP001642409">
    <property type="component" value="Unassembled WGS sequence"/>
</dbReference>
<evidence type="ECO:0000313" key="3">
    <source>
        <dbReference type="Proteomes" id="UP001642409"/>
    </source>
</evidence>
<gene>
    <name evidence="2" type="ORF">HINF_LOCUS53125</name>
</gene>
<accession>A0ABP1KR79</accession>
<feature type="compositionally biased region" description="Acidic residues" evidence="1">
    <location>
        <begin position="222"/>
        <end position="248"/>
    </location>
</feature>
<comment type="caution">
    <text evidence="2">The sequence shown here is derived from an EMBL/GenBank/DDBJ whole genome shotgun (WGS) entry which is preliminary data.</text>
</comment>
<protein>
    <submittedName>
        <fullName evidence="2">Uncharacterized protein</fullName>
    </submittedName>
</protein>
<dbReference type="EMBL" id="CAXDID020000269">
    <property type="protein sequence ID" value="CAL6067656.1"/>
    <property type="molecule type" value="Genomic_DNA"/>
</dbReference>
<proteinExistence type="predicted"/>
<name>A0ABP1KR79_9EUKA</name>
<sequence>MQSDQQSKSPQELVNSMHWAKLLSELPQLTAFEQKQLVADPVKQQKEYDEEVIFDVKQKQKPSELDQKLSKFMTYKREKHNQMITQMIEEAKRHRKYNFSFTSIPIKKYIQLLEEEEPQTPLILDVIPNTESLSVGQLTQYTPKETIETPGLQKVVEYVERPILESLVIAYDDIGEKIDTPMRKKHQTLYTELNQKYKRVKSQPAPKHLTDLQHYLQHDIIPDSDDEGYSYESIESESEPEFSSEDQQESVKRASQLFAQFAVNLELTAPKTKKPLDEDYNASESVQNLKPKPKPKQEAREPVKIPKPTPVVVPEPINTNSLWFKLQQNRSQTKEVQIKEENQQTVSKGPTIKLMKNFNQKHKTQIEQFMRQTGIEGNTEYFRNMAQSCFLEYTQQMEMTVFKFQKKYFAFNIFGRNFQSHASNSVYYYNLMCPDYLSSAENYFEVIGLILQNFIKDQTHQILVFGPQCCTYYKEKNIDTVLNQDLVYKIQMVEEIKNNNNIQDTKTILDKIFV</sequence>
<feature type="region of interest" description="Disordered" evidence="1">
    <location>
        <begin position="274"/>
        <end position="312"/>
    </location>
</feature>
<reference evidence="2 3" key="1">
    <citation type="submission" date="2024-07" db="EMBL/GenBank/DDBJ databases">
        <authorList>
            <person name="Akdeniz Z."/>
        </authorList>
    </citation>
    <scope>NUCLEOTIDE SEQUENCE [LARGE SCALE GENOMIC DNA]</scope>
</reference>
<keyword evidence="3" id="KW-1185">Reference proteome</keyword>
<feature type="compositionally biased region" description="Basic and acidic residues" evidence="1">
    <location>
        <begin position="295"/>
        <end position="304"/>
    </location>
</feature>
<organism evidence="2 3">
    <name type="scientific">Hexamita inflata</name>
    <dbReference type="NCBI Taxonomy" id="28002"/>
    <lineage>
        <taxon>Eukaryota</taxon>
        <taxon>Metamonada</taxon>
        <taxon>Diplomonadida</taxon>
        <taxon>Hexamitidae</taxon>
        <taxon>Hexamitinae</taxon>
        <taxon>Hexamita</taxon>
    </lineage>
</organism>
<feature type="region of interest" description="Disordered" evidence="1">
    <location>
        <begin position="221"/>
        <end position="250"/>
    </location>
</feature>
<evidence type="ECO:0000313" key="2">
    <source>
        <dbReference type="EMBL" id="CAL6067656.1"/>
    </source>
</evidence>